<feature type="compositionally biased region" description="Basic and acidic residues" evidence="1">
    <location>
        <begin position="1056"/>
        <end position="1065"/>
    </location>
</feature>
<dbReference type="InterPro" id="IPR011042">
    <property type="entry name" value="6-blade_b-propeller_TolB-like"/>
</dbReference>
<evidence type="ECO:0000256" key="1">
    <source>
        <dbReference type="SAM" id="MobiDB-lite"/>
    </source>
</evidence>
<evidence type="ECO:0000313" key="3">
    <source>
        <dbReference type="EMBL" id="QDU93766.1"/>
    </source>
</evidence>
<protein>
    <submittedName>
        <fullName evidence="3">ResB-like family protein</fullName>
    </submittedName>
</protein>
<dbReference type="GO" id="GO:0005886">
    <property type="term" value="C:plasma membrane"/>
    <property type="evidence" value="ECO:0007669"/>
    <property type="project" value="TreeGrafter"/>
</dbReference>
<keyword evidence="2" id="KW-1133">Transmembrane helix</keyword>
<dbReference type="GO" id="GO:0017147">
    <property type="term" value="F:Wnt-protein binding"/>
    <property type="evidence" value="ECO:0007669"/>
    <property type="project" value="TreeGrafter"/>
</dbReference>
<dbReference type="Proteomes" id="UP000317648">
    <property type="component" value="Chromosome"/>
</dbReference>
<feature type="transmembrane region" description="Helical" evidence="2">
    <location>
        <begin position="1009"/>
        <end position="1031"/>
    </location>
</feature>
<evidence type="ECO:0000256" key="2">
    <source>
        <dbReference type="SAM" id="Phobius"/>
    </source>
</evidence>
<organism evidence="3 4">
    <name type="scientific">Lignipirellula cremea</name>
    <dbReference type="NCBI Taxonomy" id="2528010"/>
    <lineage>
        <taxon>Bacteria</taxon>
        <taxon>Pseudomonadati</taxon>
        <taxon>Planctomycetota</taxon>
        <taxon>Planctomycetia</taxon>
        <taxon>Pirellulales</taxon>
        <taxon>Pirellulaceae</taxon>
        <taxon>Lignipirellula</taxon>
    </lineage>
</organism>
<dbReference type="KEGG" id="lcre:Pla8534_15490"/>
<dbReference type="SUPFAM" id="SSF63825">
    <property type="entry name" value="YWTD domain"/>
    <property type="match status" value="1"/>
</dbReference>
<keyword evidence="2" id="KW-0472">Membrane</keyword>
<proteinExistence type="predicted"/>
<dbReference type="GO" id="GO:0042813">
    <property type="term" value="F:Wnt receptor activity"/>
    <property type="evidence" value="ECO:0007669"/>
    <property type="project" value="TreeGrafter"/>
</dbReference>
<dbReference type="PANTHER" id="PTHR46513">
    <property type="entry name" value="VITELLOGENIN RECEPTOR-LIKE PROTEIN-RELATED-RELATED"/>
    <property type="match status" value="1"/>
</dbReference>
<accession>A0A518DPL2</accession>
<feature type="transmembrane region" description="Helical" evidence="2">
    <location>
        <begin position="96"/>
        <end position="116"/>
    </location>
</feature>
<dbReference type="AlphaFoldDB" id="A0A518DPL2"/>
<keyword evidence="2" id="KW-0812">Transmembrane</keyword>
<keyword evidence="4" id="KW-1185">Reference proteome</keyword>
<dbReference type="PANTHER" id="PTHR46513:SF13">
    <property type="entry name" value="EGF-LIKE DOMAIN-CONTAINING PROTEIN"/>
    <property type="match status" value="1"/>
</dbReference>
<feature type="transmembrane region" description="Helical" evidence="2">
    <location>
        <begin position="20"/>
        <end position="45"/>
    </location>
</feature>
<dbReference type="InterPro" id="IPR000033">
    <property type="entry name" value="LDLR_classB_rpt"/>
</dbReference>
<dbReference type="Gene3D" id="2.120.10.30">
    <property type="entry name" value="TolB, C-terminal domain"/>
    <property type="match status" value="2"/>
</dbReference>
<dbReference type="EMBL" id="CP036433">
    <property type="protein sequence ID" value="QDU93766.1"/>
    <property type="molecule type" value="Genomic_DNA"/>
</dbReference>
<reference evidence="3 4" key="1">
    <citation type="submission" date="2019-02" db="EMBL/GenBank/DDBJ databases">
        <title>Deep-cultivation of Planctomycetes and their phenomic and genomic characterization uncovers novel biology.</title>
        <authorList>
            <person name="Wiegand S."/>
            <person name="Jogler M."/>
            <person name="Boedeker C."/>
            <person name="Pinto D."/>
            <person name="Vollmers J."/>
            <person name="Rivas-Marin E."/>
            <person name="Kohn T."/>
            <person name="Peeters S.H."/>
            <person name="Heuer A."/>
            <person name="Rast P."/>
            <person name="Oberbeckmann S."/>
            <person name="Bunk B."/>
            <person name="Jeske O."/>
            <person name="Meyerdierks A."/>
            <person name="Storesund J.E."/>
            <person name="Kallscheuer N."/>
            <person name="Luecker S."/>
            <person name="Lage O.M."/>
            <person name="Pohl T."/>
            <person name="Merkel B.J."/>
            <person name="Hornburger P."/>
            <person name="Mueller R.-W."/>
            <person name="Bruemmer F."/>
            <person name="Labrenz M."/>
            <person name="Spormann A.M."/>
            <person name="Op den Camp H."/>
            <person name="Overmann J."/>
            <person name="Amann R."/>
            <person name="Jetten M.S.M."/>
            <person name="Mascher T."/>
            <person name="Medema M.H."/>
            <person name="Devos D.P."/>
            <person name="Kaster A.-K."/>
            <person name="Ovreas L."/>
            <person name="Rohde M."/>
            <person name="Galperin M.Y."/>
            <person name="Jogler C."/>
        </authorList>
    </citation>
    <scope>NUCLEOTIDE SEQUENCE [LARGE SCALE GENOMIC DNA]</scope>
    <source>
        <strain evidence="3 4">Pla85_3_4</strain>
    </source>
</reference>
<name>A0A518DPL2_9BACT</name>
<gene>
    <name evidence="3" type="ORF">Pla8534_15490</name>
</gene>
<dbReference type="GO" id="GO:0060070">
    <property type="term" value="P:canonical Wnt signaling pathway"/>
    <property type="evidence" value="ECO:0007669"/>
    <property type="project" value="TreeGrafter"/>
</dbReference>
<sequence length="1065" mass="118937">MSRPKLITPETPFGMKLLLYPYQFASSLGLAVILLITSATTFALGTFIEAAYGTPTGQFFVYETWWFNLLMVMLAVNIFCAAAIRFPWKRYQTGFVITHIGLLTLIFGMALGRLGGIDAQISIFEHEAAHWAFDRAPHFKMVIEPRLTEEDLAKVEKGEADAKVLEGKTITIPFAPGPFNWEDYQSNLAVLFNISGRTGAGDVLYNQDGVKLEVLDYYSDSRPVSAPYLELEISLPDMPPMMAGMTPPPEKKADPKEPAKPKNWQPVSLAVRRARDAKSYPQGIPDSQNVGGGVMMLSASSGKNQTYSFLHSAPEYPLGDKGQVVLCVNEQLTRVSVAEKLNQGRFPLTGSDLEAEIVAHNDPLLKYIGNTQRPTEEILTASVTVQIFRKDEKVGQLLLAATHPELNQFDYKNQVFGDYWCDYDGLGFAERSRLGVFARIEFMQGDFPEGDDALPEAGPHQAKVYYRYWNRKEIVVATEFPLDGSKEKATDAFRMLGDQQLQMYARRFISAKEPQQAAAPKPFERERQFQDFPAARVRLTVDDKSEVFWMMMNLESPDSPPTTNLERHLVETKTRTVSLTMPREAVDIGFRVKLVDFERKLDPGTSQASHFSSTVDFLDLKQDRMIRSVQLPDGPARKLSVPCIRPTRMAVNPKTDRVYYYDADTSAILSAPLDGSKPPEEIVHGVNLNSPGSLAIDPEAGVLYWTDVVHIEKPELGVDNEFGVVRRCRLDGEALADTTRFVDDATVDAGQEYQAIVVADRQITSLAIDAQAKKLYWLYDTVLPPSGDQRSQKSSVVGRSDLDGQNFEDRFAADLGVARGLVIVNEKMYWYRPTSNQIRERKLDGTGAGDVVFIQKDDLRIESLAVDAEAGGLYWLVRDMRPHLPEEGKGLPPRRDALMFLDQAKGGDAVVLCDSTLDRADSLVIDPASGAAYWLQTAVMDTDVWITMNAPVDISDPHTKRSFRLFQEQLRGPFKPGDFEFAAKMPRGETADELYASILTVNYDPGRGFRSAGCLLVVAGISIMFFMRAYFFTPTKPRKTNLETSQQEPGDLQKGPVRDREKSPV</sequence>
<dbReference type="SMART" id="SM00135">
    <property type="entry name" value="LY"/>
    <property type="match status" value="3"/>
</dbReference>
<evidence type="ECO:0000313" key="4">
    <source>
        <dbReference type="Proteomes" id="UP000317648"/>
    </source>
</evidence>
<feature type="transmembrane region" description="Helical" evidence="2">
    <location>
        <begin position="65"/>
        <end position="84"/>
    </location>
</feature>
<dbReference type="InterPro" id="IPR050778">
    <property type="entry name" value="Cueball_EGF_LRP_Nidogen"/>
</dbReference>
<feature type="region of interest" description="Disordered" evidence="1">
    <location>
        <begin position="1040"/>
        <end position="1065"/>
    </location>
</feature>